<sequence>MQQHVASTLKLCILVIFFLFLKQSFCLDPTSYEVCAPKPCGHDGRSINFPFFTPGPRASLCGYPGFEVHCYDNGSLVLPISGNDYLVKDIHYSNSSMRLVTAQNVTCPSGLTNITLDPYRFRLFNDSVTRELVFLMNCSKELPENLSRYRIGSCNPNILLVMLSDDRNLEMGKEVCGHLVVAPVQVHYDYAGIGRQQMEVVDGGNYAQVMMKGFMMQWVAPYCTECKQSGGRCGSNGYNLQCFCPWGDQMHAISCPTREYGTDPGMLLVLVGIGLISLVITLIRKLKRRRKTNVNVENFLKNHEFLDPKRYTYSQIKKMTNSFEINLGQGGFGCVYKGKLSNGNLVAVKVLNELKGNGEDFVNEVASVGKTCHVNIVSLVGFCSEGHQRALIYEFMPNGSLERFIYGQTSSNNNQLGWEKLFQIAIGIARGLEYLHSGCST</sequence>
<evidence type="ECO:0000256" key="19">
    <source>
        <dbReference type="SAM" id="Phobius"/>
    </source>
</evidence>
<dbReference type="FunFam" id="3.30.200.20:FF:000059">
    <property type="entry name" value="S-receptor-like serine/threonine-protein kinase"/>
    <property type="match status" value="1"/>
</dbReference>
<dbReference type="InterPro" id="IPR011009">
    <property type="entry name" value="Kinase-like_dom_sf"/>
</dbReference>
<dbReference type="EC" id="2.7.11.1" evidence="2"/>
<evidence type="ECO:0000256" key="10">
    <source>
        <dbReference type="ARBA" id="ARBA00022840"/>
    </source>
</evidence>
<feature type="chain" id="PRO_5007176162" description="non-specific serine/threonine protein kinase" evidence="20">
    <location>
        <begin position="27"/>
        <end position="441"/>
    </location>
</feature>
<evidence type="ECO:0000256" key="18">
    <source>
        <dbReference type="PROSITE-ProRule" id="PRU10141"/>
    </source>
</evidence>
<keyword evidence="10 18" id="KW-0067">ATP-binding</keyword>
<dbReference type="InterPro" id="IPR032872">
    <property type="entry name" value="WAK_assoc_C"/>
</dbReference>
<keyword evidence="8 18" id="KW-0547">Nucleotide-binding</keyword>
<feature type="binding site" evidence="18">
    <location>
        <position position="349"/>
    </location>
    <ligand>
        <name>ATP</name>
        <dbReference type="ChEBI" id="CHEBI:30616"/>
    </ligand>
</feature>
<evidence type="ECO:0000256" key="17">
    <source>
        <dbReference type="ARBA" id="ARBA00048679"/>
    </source>
</evidence>
<evidence type="ECO:0000313" key="22">
    <source>
        <dbReference type="EMBL" id="KVH96281.1"/>
    </source>
</evidence>
<keyword evidence="7 20" id="KW-0732">Signal</keyword>
<dbReference type="InterPro" id="IPR017441">
    <property type="entry name" value="Protein_kinase_ATP_BS"/>
</dbReference>
<dbReference type="Gene3D" id="1.10.510.10">
    <property type="entry name" value="Transferase(Phosphotransferase) domain 1"/>
    <property type="match status" value="1"/>
</dbReference>
<proteinExistence type="predicted"/>
<keyword evidence="4" id="KW-0245">EGF-like domain</keyword>
<dbReference type="GO" id="GO:0030247">
    <property type="term" value="F:polysaccharide binding"/>
    <property type="evidence" value="ECO:0007669"/>
    <property type="project" value="InterPro"/>
</dbReference>
<evidence type="ECO:0000256" key="20">
    <source>
        <dbReference type="SAM" id="SignalP"/>
    </source>
</evidence>
<evidence type="ECO:0000313" key="23">
    <source>
        <dbReference type="Proteomes" id="UP000243975"/>
    </source>
</evidence>
<evidence type="ECO:0000256" key="5">
    <source>
        <dbReference type="ARBA" id="ARBA00022679"/>
    </source>
</evidence>
<dbReference type="Gramene" id="KVH96281">
    <property type="protein sequence ID" value="KVH96281"/>
    <property type="gene ID" value="Ccrd_001641"/>
</dbReference>
<feature type="domain" description="Protein kinase" evidence="21">
    <location>
        <begin position="321"/>
        <end position="441"/>
    </location>
</feature>
<evidence type="ECO:0000256" key="3">
    <source>
        <dbReference type="ARBA" id="ARBA00022527"/>
    </source>
</evidence>
<protein>
    <recommendedName>
        <fullName evidence="2">non-specific serine/threonine protein kinase</fullName>
        <ecNumber evidence="2">2.7.11.1</ecNumber>
    </recommendedName>
</protein>
<evidence type="ECO:0000256" key="16">
    <source>
        <dbReference type="ARBA" id="ARBA00047899"/>
    </source>
</evidence>
<evidence type="ECO:0000256" key="6">
    <source>
        <dbReference type="ARBA" id="ARBA00022692"/>
    </source>
</evidence>
<keyword evidence="23" id="KW-1185">Reference proteome</keyword>
<dbReference type="GO" id="GO:0005524">
    <property type="term" value="F:ATP binding"/>
    <property type="evidence" value="ECO:0007669"/>
    <property type="project" value="UniProtKB-UniRule"/>
</dbReference>
<keyword evidence="3" id="KW-0723">Serine/threonine-protein kinase</keyword>
<comment type="subcellular location">
    <subcellularLocation>
        <location evidence="1">Membrane</location>
        <topology evidence="1">Single-pass type I membrane protein</topology>
    </subcellularLocation>
</comment>
<organism evidence="22 23">
    <name type="scientific">Cynara cardunculus var. scolymus</name>
    <name type="common">Globe artichoke</name>
    <name type="synonym">Cynara scolymus</name>
    <dbReference type="NCBI Taxonomy" id="59895"/>
    <lineage>
        <taxon>Eukaryota</taxon>
        <taxon>Viridiplantae</taxon>
        <taxon>Streptophyta</taxon>
        <taxon>Embryophyta</taxon>
        <taxon>Tracheophyta</taxon>
        <taxon>Spermatophyta</taxon>
        <taxon>Magnoliopsida</taxon>
        <taxon>eudicotyledons</taxon>
        <taxon>Gunneridae</taxon>
        <taxon>Pentapetalae</taxon>
        <taxon>asterids</taxon>
        <taxon>campanulids</taxon>
        <taxon>Asterales</taxon>
        <taxon>Asteraceae</taxon>
        <taxon>Carduoideae</taxon>
        <taxon>Cardueae</taxon>
        <taxon>Carduinae</taxon>
        <taxon>Cynara</taxon>
    </lineage>
</organism>
<dbReference type="Proteomes" id="UP000243975">
    <property type="component" value="Unassembled WGS sequence"/>
</dbReference>
<evidence type="ECO:0000256" key="13">
    <source>
        <dbReference type="ARBA" id="ARBA00023157"/>
    </source>
</evidence>
<dbReference type="InterPro" id="IPR000719">
    <property type="entry name" value="Prot_kinase_dom"/>
</dbReference>
<evidence type="ECO:0000256" key="4">
    <source>
        <dbReference type="ARBA" id="ARBA00022536"/>
    </source>
</evidence>
<keyword evidence="14" id="KW-0675">Receptor</keyword>
<dbReference type="InterPro" id="IPR025287">
    <property type="entry name" value="WAK_GUB"/>
</dbReference>
<dbReference type="GO" id="GO:0016020">
    <property type="term" value="C:membrane"/>
    <property type="evidence" value="ECO:0007669"/>
    <property type="project" value="UniProtKB-SubCell"/>
</dbReference>
<keyword evidence="12 19" id="KW-0472">Membrane</keyword>
<dbReference type="GO" id="GO:0004674">
    <property type="term" value="F:protein serine/threonine kinase activity"/>
    <property type="evidence" value="ECO:0007669"/>
    <property type="project" value="UniProtKB-KW"/>
</dbReference>
<dbReference type="OMA" id="FALMNCK"/>
<comment type="caution">
    <text evidence="22">The sequence shown here is derived from an EMBL/GenBank/DDBJ whole genome shotgun (WGS) entry which is preliminary data.</text>
</comment>
<keyword evidence="13" id="KW-1015">Disulfide bond</keyword>
<evidence type="ECO:0000256" key="11">
    <source>
        <dbReference type="ARBA" id="ARBA00022989"/>
    </source>
</evidence>
<keyword evidence="11 19" id="KW-1133">Transmembrane helix</keyword>
<dbReference type="PANTHER" id="PTHR46008">
    <property type="entry name" value="LEAF RUST 10 DISEASE-RESISTANCE LOCUS RECEPTOR-LIKE PROTEIN KINASE-LIKE 1.4"/>
    <property type="match status" value="1"/>
</dbReference>
<accession>A0A124SD99</accession>
<evidence type="ECO:0000259" key="21">
    <source>
        <dbReference type="PROSITE" id="PS50011"/>
    </source>
</evidence>
<dbReference type="AlphaFoldDB" id="A0A124SD99"/>
<evidence type="ECO:0000256" key="15">
    <source>
        <dbReference type="ARBA" id="ARBA00023180"/>
    </source>
</evidence>
<reference evidence="22 23" key="1">
    <citation type="journal article" date="2016" name="Sci. Rep.">
        <title>The genome sequence of the outbreeding globe artichoke constructed de novo incorporating a phase-aware low-pass sequencing strategy of F1 progeny.</title>
        <authorList>
            <person name="Scaglione D."/>
            <person name="Reyes-Chin-Wo S."/>
            <person name="Acquadro A."/>
            <person name="Froenicke L."/>
            <person name="Portis E."/>
            <person name="Beitel C."/>
            <person name="Tirone M."/>
            <person name="Mauro R."/>
            <person name="Lo Monaco A."/>
            <person name="Mauromicale G."/>
            <person name="Faccioli P."/>
            <person name="Cattivelli L."/>
            <person name="Rieseberg L."/>
            <person name="Michelmore R."/>
            <person name="Lanteri S."/>
        </authorList>
    </citation>
    <scope>NUCLEOTIDE SEQUENCE [LARGE SCALE GENOMIC DNA]</scope>
    <source>
        <strain evidence="22">2C</strain>
    </source>
</reference>
<evidence type="ECO:0000256" key="2">
    <source>
        <dbReference type="ARBA" id="ARBA00012513"/>
    </source>
</evidence>
<dbReference type="PANTHER" id="PTHR46008:SF2">
    <property type="entry name" value="LEAF RUST 10 DISEASE-RESISTANCE LOCUS RECEPTOR-LIKE PROTEIN KINASE-LIKE 1.4"/>
    <property type="match status" value="1"/>
</dbReference>
<feature type="signal peptide" evidence="20">
    <location>
        <begin position="1"/>
        <end position="26"/>
    </location>
</feature>
<feature type="non-terminal residue" evidence="22">
    <location>
        <position position="1"/>
    </location>
</feature>
<evidence type="ECO:0000256" key="14">
    <source>
        <dbReference type="ARBA" id="ARBA00023170"/>
    </source>
</evidence>
<evidence type="ECO:0000256" key="8">
    <source>
        <dbReference type="ARBA" id="ARBA00022741"/>
    </source>
</evidence>
<evidence type="ECO:0000256" key="1">
    <source>
        <dbReference type="ARBA" id="ARBA00004479"/>
    </source>
</evidence>
<dbReference type="Pfam" id="PF14380">
    <property type="entry name" value="WAK_assoc"/>
    <property type="match status" value="1"/>
</dbReference>
<comment type="catalytic activity">
    <reaction evidence="17">
        <text>L-seryl-[protein] + ATP = O-phospho-L-seryl-[protein] + ADP + H(+)</text>
        <dbReference type="Rhea" id="RHEA:17989"/>
        <dbReference type="Rhea" id="RHEA-COMP:9863"/>
        <dbReference type="Rhea" id="RHEA-COMP:11604"/>
        <dbReference type="ChEBI" id="CHEBI:15378"/>
        <dbReference type="ChEBI" id="CHEBI:29999"/>
        <dbReference type="ChEBI" id="CHEBI:30616"/>
        <dbReference type="ChEBI" id="CHEBI:83421"/>
        <dbReference type="ChEBI" id="CHEBI:456216"/>
        <dbReference type="EC" id="2.7.11.1"/>
    </reaction>
</comment>
<dbReference type="Pfam" id="PF13947">
    <property type="entry name" value="GUB_WAK_bind"/>
    <property type="match status" value="1"/>
</dbReference>
<keyword evidence="5" id="KW-0808">Transferase</keyword>
<dbReference type="InterPro" id="IPR001245">
    <property type="entry name" value="Ser-Thr/Tyr_kinase_cat_dom"/>
</dbReference>
<evidence type="ECO:0000256" key="9">
    <source>
        <dbReference type="ARBA" id="ARBA00022777"/>
    </source>
</evidence>
<dbReference type="SUPFAM" id="SSF56112">
    <property type="entry name" value="Protein kinase-like (PK-like)"/>
    <property type="match status" value="1"/>
</dbReference>
<evidence type="ECO:0000256" key="12">
    <source>
        <dbReference type="ARBA" id="ARBA00023136"/>
    </source>
</evidence>
<keyword evidence="6 19" id="KW-0812">Transmembrane</keyword>
<keyword evidence="9" id="KW-0418">Kinase</keyword>
<name>A0A124SD99_CYNCS</name>
<comment type="catalytic activity">
    <reaction evidence="16">
        <text>L-threonyl-[protein] + ATP = O-phospho-L-threonyl-[protein] + ADP + H(+)</text>
        <dbReference type="Rhea" id="RHEA:46608"/>
        <dbReference type="Rhea" id="RHEA-COMP:11060"/>
        <dbReference type="Rhea" id="RHEA-COMP:11605"/>
        <dbReference type="ChEBI" id="CHEBI:15378"/>
        <dbReference type="ChEBI" id="CHEBI:30013"/>
        <dbReference type="ChEBI" id="CHEBI:30616"/>
        <dbReference type="ChEBI" id="CHEBI:61977"/>
        <dbReference type="ChEBI" id="CHEBI:456216"/>
        <dbReference type="EC" id="2.7.11.1"/>
    </reaction>
</comment>
<evidence type="ECO:0000256" key="7">
    <source>
        <dbReference type="ARBA" id="ARBA00022729"/>
    </source>
</evidence>
<dbReference type="EMBL" id="LEKV01004338">
    <property type="protein sequence ID" value="KVH96281.1"/>
    <property type="molecule type" value="Genomic_DNA"/>
</dbReference>
<gene>
    <name evidence="22" type="ORF">Ccrd_001641</name>
</gene>
<dbReference type="Pfam" id="PF07714">
    <property type="entry name" value="PK_Tyr_Ser-Thr"/>
    <property type="match status" value="1"/>
</dbReference>
<dbReference type="Gene3D" id="3.30.200.20">
    <property type="entry name" value="Phosphorylase Kinase, domain 1"/>
    <property type="match status" value="1"/>
</dbReference>
<dbReference type="PROSITE" id="PS50011">
    <property type="entry name" value="PROTEIN_KINASE_DOM"/>
    <property type="match status" value="1"/>
</dbReference>
<feature type="transmembrane region" description="Helical" evidence="19">
    <location>
        <begin position="265"/>
        <end position="283"/>
    </location>
</feature>
<keyword evidence="15" id="KW-0325">Glycoprotein</keyword>
<dbReference type="PROSITE" id="PS00107">
    <property type="entry name" value="PROTEIN_KINASE_ATP"/>
    <property type="match status" value="1"/>
</dbReference>